<dbReference type="STRING" id="3076.A0A2P6U4Z6"/>
<dbReference type="PANTHER" id="PTHR10553:SF2">
    <property type="entry name" value="SMALL NUCLEAR RIBONUCLEOPROTEIN G"/>
    <property type="match status" value="1"/>
</dbReference>
<keyword evidence="5 10" id="KW-0694">RNA-binding</keyword>
<dbReference type="GO" id="GO:0043186">
    <property type="term" value="C:P granule"/>
    <property type="evidence" value="ECO:0007669"/>
    <property type="project" value="TreeGrafter"/>
</dbReference>
<dbReference type="CDD" id="cd01719">
    <property type="entry name" value="Sm_G"/>
    <property type="match status" value="1"/>
</dbReference>
<dbReference type="GO" id="GO:0034719">
    <property type="term" value="C:SMN-Sm protein complex"/>
    <property type="evidence" value="ECO:0007669"/>
    <property type="project" value="TreeGrafter"/>
</dbReference>
<dbReference type="EMBL" id="LHPG02000001">
    <property type="protein sequence ID" value="PRW61398.1"/>
    <property type="molecule type" value="Genomic_DNA"/>
</dbReference>
<comment type="caution">
    <text evidence="12">The sequence shown here is derived from an EMBL/GenBank/DDBJ whole genome shotgun (WGS) entry which is preliminary data.</text>
</comment>
<keyword evidence="13" id="KW-1185">Reference proteome</keyword>
<evidence type="ECO:0000256" key="8">
    <source>
        <dbReference type="ARBA" id="ARBA00023274"/>
    </source>
</evidence>
<reference evidence="12 13" key="1">
    <citation type="journal article" date="2018" name="Plant J.">
        <title>Genome sequences of Chlorella sorokiniana UTEX 1602 and Micractinium conductrix SAG 241.80: implications to maltose excretion by a green alga.</title>
        <authorList>
            <person name="Arriola M.B."/>
            <person name="Velmurugan N."/>
            <person name="Zhang Y."/>
            <person name="Plunkett M.H."/>
            <person name="Hondzo H."/>
            <person name="Barney B.M."/>
        </authorList>
    </citation>
    <scope>NUCLEOTIDE SEQUENCE [LARGE SCALE GENOMIC DNA]</scope>
    <source>
        <strain evidence="13">UTEX 1602</strain>
    </source>
</reference>
<dbReference type="Pfam" id="PF01423">
    <property type="entry name" value="LSM"/>
    <property type="match status" value="1"/>
</dbReference>
<dbReference type="FunFam" id="2.30.30.100:FF:000023">
    <property type="entry name" value="Small nuclear ribonucleoprotein G"/>
    <property type="match status" value="1"/>
</dbReference>
<dbReference type="AlphaFoldDB" id="A0A2P6U4Z6"/>
<evidence type="ECO:0000256" key="2">
    <source>
        <dbReference type="ARBA" id="ARBA00006850"/>
    </source>
</evidence>
<dbReference type="GO" id="GO:0005686">
    <property type="term" value="C:U2 snRNP"/>
    <property type="evidence" value="ECO:0007669"/>
    <property type="project" value="TreeGrafter"/>
</dbReference>
<keyword evidence="6 10" id="KW-0508">mRNA splicing</keyword>
<dbReference type="GO" id="GO:0005685">
    <property type="term" value="C:U1 snRNP"/>
    <property type="evidence" value="ECO:0007669"/>
    <property type="project" value="TreeGrafter"/>
</dbReference>
<gene>
    <name evidence="12" type="ORF">C2E21_0291</name>
</gene>
<evidence type="ECO:0000259" key="11">
    <source>
        <dbReference type="PROSITE" id="PS52002"/>
    </source>
</evidence>
<evidence type="ECO:0000313" key="13">
    <source>
        <dbReference type="Proteomes" id="UP000239899"/>
    </source>
</evidence>
<dbReference type="PANTHER" id="PTHR10553">
    <property type="entry name" value="SMALL NUCLEAR RIBONUCLEOPROTEIN"/>
    <property type="match status" value="1"/>
</dbReference>
<keyword evidence="8 10" id="KW-0687">Ribonucleoprotein</keyword>
<dbReference type="GO" id="GO:0005682">
    <property type="term" value="C:U5 snRNP"/>
    <property type="evidence" value="ECO:0007669"/>
    <property type="project" value="TreeGrafter"/>
</dbReference>
<name>A0A2P6U4Z6_CHLSO</name>
<dbReference type="InterPro" id="IPR010920">
    <property type="entry name" value="LSM_dom_sf"/>
</dbReference>
<dbReference type="GO" id="GO:0000387">
    <property type="term" value="P:spliceosomal snRNP assembly"/>
    <property type="evidence" value="ECO:0007669"/>
    <property type="project" value="UniProtKB-UniRule"/>
</dbReference>
<dbReference type="Proteomes" id="UP000239899">
    <property type="component" value="Unassembled WGS sequence"/>
</dbReference>
<evidence type="ECO:0000313" key="12">
    <source>
        <dbReference type="EMBL" id="PRW61398.1"/>
    </source>
</evidence>
<comment type="function">
    <text evidence="9">Probable common Sm protein, is found in U1 and U2 snRNPs and may be part of the spliceosome.</text>
</comment>
<evidence type="ECO:0000256" key="7">
    <source>
        <dbReference type="ARBA" id="ARBA00023242"/>
    </source>
</evidence>
<evidence type="ECO:0000256" key="6">
    <source>
        <dbReference type="ARBA" id="ARBA00023187"/>
    </source>
</evidence>
<evidence type="ECO:0000256" key="4">
    <source>
        <dbReference type="ARBA" id="ARBA00022728"/>
    </source>
</evidence>
<keyword evidence="7 10" id="KW-0539">Nucleus</keyword>
<accession>A0A2P6U4Z6</accession>
<dbReference type="GO" id="GO:0005687">
    <property type="term" value="C:U4 snRNP"/>
    <property type="evidence" value="ECO:0007669"/>
    <property type="project" value="TreeGrafter"/>
</dbReference>
<dbReference type="Gene3D" id="2.30.30.100">
    <property type="match status" value="1"/>
</dbReference>
<dbReference type="GO" id="GO:0097526">
    <property type="term" value="C:spliceosomal tri-snRNP complex"/>
    <property type="evidence" value="ECO:0007669"/>
    <property type="project" value="TreeGrafter"/>
</dbReference>
<comment type="similarity">
    <text evidence="2 10">Belongs to the snRNP Sm proteins family.</text>
</comment>
<evidence type="ECO:0000256" key="3">
    <source>
        <dbReference type="ARBA" id="ARBA00022664"/>
    </source>
</evidence>
<evidence type="ECO:0000256" key="5">
    <source>
        <dbReference type="ARBA" id="ARBA00022884"/>
    </source>
</evidence>
<evidence type="ECO:0000256" key="10">
    <source>
        <dbReference type="RuleBase" id="RU365052"/>
    </source>
</evidence>
<feature type="domain" description="Sm" evidence="11">
    <location>
        <begin position="4"/>
        <end position="73"/>
    </location>
</feature>
<dbReference type="InterPro" id="IPR044641">
    <property type="entry name" value="Lsm7/SmG-like"/>
</dbReference>
<dbReference type="GO" id="GO:0071011">
    <property type="term" value="C:precatalytic spliceosome"/>
    <property type="evidence" value="ECO:0007669"/>
    <property type="project" value="TreeGrafter"/>
</dbReference>
<dbReference type="InterPro" id="IPR034098">
    <property type="entry name" value="Sm_G"/>
</dbReference>
<dbReference type="OrthoDB" id="2146at2759"/>
<keyword evidence="4 10" id="KW-0747">Spliceosome</keyword>
<comment type="function">
    <text evidence="10">Plays a role in pre-mRNA splicing.</text>
</comment>
<evidence type="ECO:0000256" key="1">
    <source>
        <dbReference type="ARBA" id="ARBA00004123"/>
    </source>
</evidence>
<dbReference type="InterPro" id="IPR047575">
    <property type="entry name" value="Sm"/>
</dbReference>
<dbReference type="GO" id="GO:0071004">
    <property type="term" value="C:U2-type prespliceosome"/>
    <property type="evidence" value="ECO:0007669"/>
    <property type="project" value="TreeGrafter"/>
</dbReference>
<dbReference type="SMART" id="SM00651">
    <property type="entry name" value="Sm"/>
    <property type="match status" value="1"/>
</dbReference>
<dbReference type="InterPro" id="IPR001163">
    <property type="entry name" value="Sm_dom_euk/arc"/>
</dbReference>
<dbReference type="GO" id="GO:0071013">
    <property type="term" value="C:catalytic step 2 spliceosome"/>
    <property type="evidence" value="ECO:0007669"/>
    <property type="project" value="TreeGrafter"/>
</dbReference>
<protein>
    <recommendedName>
        <fullName evidence="10">Small nuclear ribonucleoprotein G</fullName>
        <shortName evidence="10">snRNP-G</shortName>
    </recommendedName>
</protein>
<dbReference type="SUPFAM" id="SSF50182">
    <property type="entry name" value="Sm-like ribonucleoproteins"/>
    <property type="match status" value="1"/>
</dbReference>
<sequence length="77" mass="8575">MVKIQPPELKGMMDKKLSVKLNANRHVTGVLRGFDQFMNLVLDNTVDEKLKADLGMVVIRGASIITIEALERVDRGP</sequence>
<dbReference type="PROSITE" id="PS52002">
    <property type="entry name" value="SM"/>
    <property type="match status" value="1"/>
</dbReference>
<evidence type="ECO:0000256" key="9">
    <source>
        <dbReference type="ARBA" id="ARBA00059471"/>
    </source>
</evidence>
<proteinExistence type="inferred from homology"/>
<organism evidence="12 13">
    <name type="scientific">Chlorella sorokiniana</name>
    <name type="common">Freshwater green alga</name>
    <dbReference type="NCBI Taxonomy" id="3076"/>
    <lineage>
        <taxon>Eukaryota</taxon>
        <taxon>Viridiplantae</taxon>
        <taxon>Chlorophyta</taxon>
        <taxon>core chlorophytes</taxon>
        <taxon>Trebouxiophyceae</taxon>
        <taxon>Chlorellales</taxon>
        <taxon>Chlorellaceae</taxon>
        <taxon>Chlorella clade</taxon>
        <taxon>Chlorella</taxon>
    </lineage>
</organism>
<dbReference type="GO" id="GO:0005689">
    <property type="term" value="C:U12-type spliceosomal complex"/>
    <property type="evidence" value="ECO:0007669"/>
    <property type="project" value="TreeGrafter"/>
</dbReference>
<keyword evidence="3 10" id="KW-0507">mRNA processing</keyword>
<dbReference type="GO" id="GO:0003723">
    <property type="term" value="F:RNA binding"/>
    <property type="evidence" value="ECO:0007669"/>
    <property type="project" value="UniProtKB-UniRule"/>
</dbReference>
<comment type="subcellular location">
    <subcellularLocation>
        <location evidence="1 10">Nucleus</location>
    </subcellularLocation>
</comment>